<gene>
    <name evidence="2" type="ORF">SAMN05421793_12324</name>
</gene>
<dbReference type="STRING" id="420404.SAMN05421793_12324"/>
<evidence type="ECO:0000313" key="3">
    <source>
        <dbReference type="Proteomes" id="UP000198555"/>
    </source>
</evidence>
<keyword evidence="3" id="KW-1185">Reference proteome</keyword>
<feature type="transmembrane region" description="Helical" evidence="1">
    <location>
        <begin position="148"/>
        <end position="169"/>
    </location>
</feature>
<dbReference type="RefSeq" id="WP_089770224.1">
    <property type="nucleotide sequence ID" value="NZ_FNWX01000023.1"/>
</dbReference>
<organism evidence="2 3">
    <name type="scientific">Epilithonimonas hominis</name>
    <dbReference type="NCBI Taxonomy" id="420404"/>
    <lineage>
        <taxon>Bacteria</taxon>
        <taxon>Pseudomonadati</taxon>
        <taxon>Bacteroidota</taxon>
        <taxon>Flavobacteriia</taxon>
        <taxon>Flavobacteriales</taxon>
        <taxon>Weeksellaceae</taxon>
        <taxon>Chryseobacterium group</taxon>
        <taxon>Epilithonimonas</taxon>
    </lineage>
</organism>
<feature type="transmembrane region" description="Helical" evidence="1">
    <location>
        <begin position="83"/>
        <end position="103"/>
    </location>
</feature>
<name>A0A1H6KA70_9FLAO</name>
<feature type="transmembrane region" description="Helical" evidence="1">
    <location>
        <begin position="27"/>
        <end position="45"/>
    </location>
</feature>
<keyword evidence="1" id="KW-1133">Transmembrane helix</keyword>
<accession>A0A1H6KA70</accession>
<proteinExistence type="predicted"/>
<feature type="transmembrane region" description="Helical" evidence="1">
    <location>
        <begin position="205"/>
        <end position="226"/>
    </location>
</feature>
<reference evidence="3" key="1">
    <citation type="submission" date="2016-10" db="EMBL/GenBank/DDBJ databases">
        <authorList>
            <person name="Varghese N."/>
            <person name="Submissions S."/>
        </authorList>
    </citation>
    <scope>NUCLEOTIDE SEQUENCE [LARGE SCALE GENOMIC DNA]</scope>
    <source>
        <strain evidence="3">DSM 19326</strain>
    </source>
</reference>
<keyword evidence="1" id="KW-0812">Transmembrane</keyword>
<feature type="transmembrane region" description="Helical" evidence="1">
    <location>
        <begin position="181"/>
        <end position="199"/>
    </location>
</feature>
<evidence type="ECO:0000256" key="1">
    <source>
        <dbReference type="SAM" id="Phobius"/>
    </source>
</evidence>
<evidence type="ECO:0008006" key="4">
    <source>
        <dbReference type="Google" id="ProtNLM"/>
    </source>
</evidence>
<protein>
    <recommendedName>
        <fullName evidence="4">Beta-carotene 15,15'-monooxygenase</fullName>
    </recommendedName>
</protein>
<sequence>MTTPKPEIGNIISEAYQYWMRTLPFQLLFSLLYFTIFMFSSMYAFRYYGLFEEILKIQDLFYSDTKVFVEKYSEIMKTENAQYFAMVVMVIKSVIFPLNIGFLKIYRKLDLGEPPHISDLFAGFRGHYFFLFVIYALFWNIINNYLLILFFIWIPMLLLTPSLVFFKNYNFFQAFQISVKVFRNNILLFIMATLASIIISYSGVLMFFFGIFVTFPFWNAVIYVLYKHFVADFQE</sequence>
<dbReference type="EMBL" id="FNWX01000023">
    <property type="protein sequence ID" value="SEH72356.1"/>
    <property type="molecule type" value="Genomic_DNA"/>
</dbReference>
<dbReference type="AlphaFoldDB" id="A0A1H6KA70"/>
<evidence type="ECO:0000313" key="2">
    <source>
        <dbReference type="EMBL" id="SEH72356.1"/>
    </source>
</evidence>
<keyword evidence="1" id="KW-0472">Membrane</keyword>
<feature type="transmembrane region" description="Helical" evidence="1">
    <location>
        <begin position="124"/>
        <end position="142"/>
    </location>
</feature>
<dbReference type="Proteomes" id="UP000198555">
    <property type="component" value="Unassembled WGS sequence"/>
</dbReference>